<comment type="caution">
    <text evidence="2">The sequence shown here is derived from an EMBL/GenBank/DDBJ whole genome shotgun (WGS) entry which is preliminary data.</text>
</comment>
<reference evidence="2 3" key="1">
    <citation type="submission" date="2016-03" db="EMBL/GenBank/DDBJ databases">
        <title>Speciation and ecological success in dimly lit waters: horizontal gene transfer in a green sulfur bacteria bloom unveiled by metagenomic assembly.</title>
        <authorList>
            <person name="Llorens-Mares T."/>
            <person name="Liu Z."/>
            <person name="Allen L.Z."/>
            <person name="Rusch D.B."/>
            <person name="Craig M.T."/>
            <person name="Dupont C.L."/>
            <person name="Bryant D.A."/>
            <person name="Casamayor E.O."/>
        </authorList>
    </citation>
    <scope>NUCLEOTIDE SEQUENCE [LARGE SCALE GENOMIC DNA]</scope>
    <source>
        <strain evidence="2">CIII</strain>
    </source>
</reference>
<dbReference type="Proteomes" id="UP000076481">
    <property type="component" value="Unassembled WGS sequence"/>
</dbReference>
<dbReference type="AlphaFoldDB" id="A0A165KZR7"/>
<organism evidence="2 3">
    <name type="scientific">Pelodictyon luteolum</name>
    <dbReference type="NCBI Taxonomy" id="1100"/>
    <lineage>
        <taxon>Bacteria</taxon>
        <taxon>Pseudomonadati</taxon>
        <taxon>Chlorobiota</taxon>
        <taxon>Chlorobiia</taxon>
        <taxon>Chlorobiales</taxon>
        <taxon>Chlorobiaceae</taxon>
        <taxon>Chlorobium/Pelodictyon group</taxon>
        <taxon>Pelodictyon</taxon>
    </lineage>
</organism>
<feature type="region of interest" description="Disordered" evidence="1">
    <location>
        <begin position="69"/>
        <end position="111"/>
    </location>
</feature>
<evidence type="ECO:0000256" key="1">
    <source>
        <dbReference type="SAM" id="MobiDB-lite"/>
    </source>
</evidence>
<evidence type="ECO:0000313" key="2">
    <source>
        <dbReference type="EMBL" id="KZK73397.1"/>
    </source>
</evidence>
<proteinExistence type="predicted"/>
<dbReference type="EMBL" id="LVWG01000039">
    <property type="protein sequence ID" value="KZK73397.1"/>
    <property type="molecule type" value="Genomic_DNA"/>
</dbReference>
<accession>A0A165KZR7</accession>
<protein>
    <submittedName>
        <fullName evidence="2">Uncharacterized protein</fullName>
    </submittedName>
</protein>
<sequence length="111" mass="11181">MAVTGLMATGCSDGLCVGPGIGLDFTLKPAGTGEGAAGPEPSRKLPRWGSLMAELEPGGGADCTEALRNPDPRPSGFDAEGKGCGCKGSREGCSGPPSFVRNEGAKNRDEE</sequence>
<name>A0A165KZR7_PELLU</name>
<evidence type="ECO:0000313" key="3">
    <source>
        <dbReference type="Proteomes" id="UP000076481"/>
    </source>
</evidence>
<gene>
    <name evidence="2" type="ORF">A3K90_02060</name>
</gene>